<dbReference type="OrthoDB" id="9763643at2"/>
<evidence type="ECO:0000259" key="2">
    <source>
        <dbReference type="SMART" id="SM00646"/>
    </source>
</evidence>
<gene>
    <name evidence="3" type="ORF">CGZ75_05800</name>
</gene>
<dbReference type="SUPFAM" id="SSF53187">
    <property type="entry name" value="Zn-dependent exopeptidases"/>
    <property type="match status" value="1"/>
</dbReference>
<sequence length="427" mass="45819">MAAVITPIIGKPIIQADVMTSYVQKVNPAFNPEIARQFWIISSRYGLRGDIALCQSIHETNWFRFGGSVKPQQNNFAGIGATGGSNPGSSFVSVEVGVKAQIQHLYAYASKASLPAGEVVVDPRFSLVQRGIAPAWEDLAGRWAVPGYDRSKYVSLQTALAAGETYGQKIIRLYEAMAAAAPPNPGSNQPVLPIVVLDAGHGGTDPGAKGSGIVEKDSVLDLTLRTASVLRSRYAVDVRLTRSADVFVPLSDRATMANGWGAAYFVALHHNAAGGEGFESYVYPGTRSGPAGKNQDTVHASIMKALGPLGVKDRGKKEANFAVLRETNMPSVLLENLFVDNAIDAALLNNSDVRQKLAIAIAEGVATAMALTPDYPAGTPDYKIQAIEWLYTQGLLSDPIWRKQPDTPLPLWAEALIIQRLYTMLKS</sequence>
<dbReference type="EMBL" id="NMUQ01000001">
    <property type="protein sequence ID" value="OXM16206.1"/>
    <property type="molecule type" value="Genomic_DNA"/>
</dbReference>
<dbReference type="PANTHER" id="PTHR30404">
    <property type="entry name" value="N-ACETYLMURAMOYL-L-ALANINE AMIDASE"/>
    <property type="match status" value="1"/>
</dbReference>
<comment type="caution">
    <text evidence="3">The sequence shown here is derived from an EMBL/GenBank/DDBJ whole genome shotgun (WGS) entry which is preliminary data.</text>
</comment>
<protein>
    <submittedName>
        <fullName evidence="3">Cell wall hydrolase</fullName>
    </submittedName>
</protein>
<dbReference type="AlphaFoldDB" id="A0A229P1P5"/>
<keyword evidence="1 3" id="KW-0378">Hydrolase</keyword>
<reference evidence="3 4" key="1">
    <citation type="submission" date="2017-07" db="EMBL/GenBank/DDBJ databases">
        <title>Paenibacillus herberti R33 genome sequencing and assembly.</title>
        <authorList>
            <person name="Su W."/>
        </authorList>
    </citation>
    <scope>NUCLEOTIDE SEQUENCE [LARGE SCALE GENOMIC DNA]</scope>
    <source>
        <strain evidence="3 4">R33</strain>
    </source>
</reference>
<feature type="domain" description="MurNAc-LAA" evidence="2">
    <location>
        <begin position="254"/>
        <end position="366"/>
    </location>
</feature>
<dbReference type="CDD" id="cd02696">
    <property type="entry name" value="MurNAc-LAA"/>
    <property type="match status" value="1"/>
</dbReference>
<dbReference type="Proteomes" id="UP000215145">
    <property type="component" value="Unassembled WGS sequence"/>
</dbReference>
<dbReference type="Pfam" id="PF01832">
    <property type="entry name" value="Glucosaminidase"/>
    <property type="match status" value="1"/>
</dbReference>
<evidence type="ECO:0000256" key="1">
    <source>
        <dbReference type="ARBA" id="ARBA00022801"/>
    </source>
</evidence>
<dbReference type="Pfam" id="PF01520">
    <property type="entry name" value="Amidase_3"/>
    <property type="match status" value="1"/>
</dbReference>
<dbReference type="RefSeq" id="WP_089523290.1">
    <property type="nucleotide sequence ID" value="NZ_NMUQ01000001.1"/>
</dbReference>
<dbReference type="Gene3D" id="3.40.630.40">
    <property type="entry name" value="Zn-dependent exopeptidases"/>
    <property type="match status" value="1"/>
</dbReference>
<keyword evidence="4" id="KW-1185">Reference proteome</keyword>
<dbReference type="SMART" id="SM00646">
    <property type="entry name" value="Ami_3"/>
    <property type="match status" value="1"/>
</dbReference>
<dbReference type="InterPro" id="IPR050695">
    <property type="entry name" value="N-acetylmuramoyl_amidase_3"/>
</dbReference>
<dbReference type="InterPro" id="IPR002901">
    <property type="entry name" value="MGlyc_endo_b_GlcNAc-like_dom"/>
</dbReference>
<organism evidence="3 4">
    <name type="scientific">Paenibacillus herberti</name>
    <dbReference type="NCBI Taxonomy" id="1619309"/>
    <lineage>
        <taxon>Bacteria</taxon>
        <taxon>Bacillati</taxon>
        <taxon>Bacillota</taxon>
        <taxon>Bacilli</taxon>
        <taxon>Bacillales</taxon>
        <taxon>Paenibacillaceae</taxon>
        <taxon>Paenibacillus</taxon>
    </lineage>
</organism>
<dbReference type="GO" id="GO:0004040">
    <property type="term" value="F:amidase activity"/>
    <property type="evidence" value="ECO:0007669"/>
    <property type="project" value="InterPro"/>
</dbReference>
<dbReference type="GO" id="GO:0009253">
    <property type="term" value="P:peptidoglycan catabolic process"/>
    <property type="evidence" value="ECO:0007669"/>
    <property type="project" value="InterPro"/>
</dbReference>
<dbReference type="GO" id="GO:0008745">
    <property type="term" value="F:N-acetylmuramoyl-L-alanine amidase activity"/>
    <property type="evidence" value="ECO:0007669"/>
    <property type="project" value="InterPro"/>
</dbReference>
<name>A0A229P1P5_9BACL</name>
<evidence type="ECO:0000313" key="4">
    <source>
        <dbReference type="Proteomes" id="UP000215145"/>
    </source>
</evidence>
<dbReference type="PANTHER" id="PTHR30404:SF0">
    <property type="entry name" value="N-ACETYLMURAMOYL-L-ALANINE AMIDASE AMIC"/>
    <property type="match status" value="1"/>
</dbReference>
<evidence type="ECO:0000313" key="3">
    <source>
        <dbReference type="EMBL" id="OXM16206.1"/>
    </source>
</evidence>
<proteinExistence type="predicted"/>
<dbReference type="InterPro" id="IPR002508">
    <property type="entry name" value="MurNAc-LAA_cat"/>
</dbReference>
<accession>A0A229P1P5</accession>
<dbReference type="GO" id="GO:0030288">
    <property type="term" value="C:outer membrane-bounded periplasmic space"/>
    <property type="evidence" value="ECO:0007669"/>
    <property type="project" value="TreeGrafter"/>
</dbReference>